<feature type="domain" description="PARG helical" evidence="5">
    <location>
        <begin position="85"/>
        <end position="188"/>
    </location>
</feature>
<accession>A0AAE8N347</accession>
<evidence type="ECO:0000259" key="5">
    <source>
        <dbReference type="Pfam" id="PF20811"/>
    </source>
</evidence>
<evidence type="ECO:0000259" key="4">
    <source>
        <dbReference type="Pfam" id="PF05028"/>
    </source>
</evidence>
<feature type="domain" description="PARG catalytic Macro" evidence="4">
    <location>
        <begin position="231"/>
        <end position="408"/>
    </location>
</feature>
<keyword evidence="7" id="KW-1185">Reference proteome</keyword>
<dbReference type="GO" id="GO:0009225">
    <property type="term" value="P:nucleotide-sugar metabolic process"/>
    <property type="evidence" value="ECO:0007669"/>
    <property type="project" value="TreeGrafter"/>
</dbReference>
<dbReference type="InterPro" id="IPR048362">
    <property type="entry name" value="PARG_helical"/>
</dbReference>
<comment type="caution">
    <text evidence="6">The sequence shown here is derived from an EMBL/GenBank/DDBJ whole genome shotgun (WGS) entry which is preliminary data.</text>
</comment>
<dbReference type="GO" id="GO:0005975">
    <property type="term" value="P:carbohydrate metabolic process"/>
    <property type="evidence" value="ECO:0007669"/>
    <property type="project" value="InterPro"/>
</dbReference>
<evidence type="ECO:0000256" key="3">
    <source>
        <dbReference type="ARBA" id="ARBA00022801"/>
    </source>
</evidence>
<dbReference type="InterPro" id="IPR046372">
    <property type="entry name" value="PARG_cat_C"/>
</dbReference>
<dbReference type="EMBL" id="ONZQ02000010">
    <property type="protein sequence ID" value="SPO04639.1"/>
    <property type="molecule type" value="Genomic_DNA"/>
</dbReference>
<protein>
    <recommendedName>
        <fullName evidence="2">poly(ADP-ribose) glycohydrolase</fullName>
        <ecNumber evidence="2">3.2.1.143</ecNumber>
    </recommendedName>
</protein>
<dbReference type="GO" id="GO:1990966">
    <property type="term" value="P:ATP generation from poly-ADP-D-ribose"/>
    <property type="evidence" value="ECO:0007669"/>
    <property type="project" value="TreeGrafter"/>
</dbReference>
<dbReference type="Pfam" id="PF05028">
    <property type="entry name" value="PARG_cat_C"/>
    <property type="match status" value="1"/>
</dbReference>
<dbReference type="EC" id="3.2.1.143" evidence="2"/>
<dbReference type="GO" id="GO:0006282">
    <property type="term" value="P:regulation of DNA repair"/>
    <property type="evidence" value="ECO:0007669"/>
    <property type="project" value="InterPro"/>
</dbReference>
<dbReference type="PANTHER" id="PTHR12837">
    <property type="entry name" value="POLY ADP-RIBOSE GLYCOHYDROLASE"/>
    <property type="match status" value="1"/>
</dbReference>
<sequence>MSIPAFYTLPNSPTYACLDRFSILDEGHENADGHVPVWPLITKILEQPVAHTSHLIDILETISNTLRETSGVAGDYGTLKAFLDEHPSFCGNVWPRIRDAALRLPTHFPEASIPVLRPGDEVVLERDQAACLVAHQFLCTLREPPWRDGYFDFSIWYASGQRHRQAVEIYLTSFLTLFSELAPSCSVNSRPDQQVRYSLHSFKDIESSLPLNRGAAPLSPMHVFRLEDFTTRQQELEYQGPGGAVVVSANKHIGFGQSATQEEIYVGNCPEACPAVLFTPPLEDDHALTVQGARPMLRITGQRRDIAWEPLPIEARRGGRMLFMDALELDELFTSEGEGRLPDLRPENMDREIHKAVTAFSAWKGEGHRQVSIALWGCGAFNGNPAVKMMLVWVAASMTNVSIEVMCHISTQSGFADKFEPFMRGLSGGKVEDLMAVLDSLSTDDPLLQV</sequence>
<dbReference type="InterPro" id="IPR007724">
    <property type="entry name" value="Poly_GlycHdrlase"/>
</dbReference>
<organism evidence="6 7">
    <name type="scientific">Cephalotrichum gorgonifer</name>
    <dbReference type="NCBI Taxonomy" id="2041049"/>
    <lineage>
        <taxon>Eukaryota</taxon>
        <taxon>Fungi</taxon>
        <taxon>Dikarya</taxon>
        <taxon>Ascomycota</taxon>
        <taxon>Pezizomycotina</taxon>
        <taxon>Sordariomycetes</taxon>
        <taxon>Hypocreomycetidae</taxon>
        <taxon>Microascales</taxon>
        <taxon>Microascaceae</taxon>
        <taxon>Cephalotrichum</taxon>
    </lineage>
</organism>
<evidence type="ECO:0000256" key="1">
    <source>
        <dbReference type="ARBA" id="ARBA00009545"/>
    </source>
</evidence>
<comment type="similarity">
    <text evidence="1">Belongs to the poly(ADP-ribose) glycohydrolase family.</text>
</comment>
<proteinExistence type="inferred from homology"/>
<reference evidence="6" key="1">
    <citation type="submission" date="2018-03" db="EMBL/GenBank/DDBJ databases">
        <authorList>
            <person name="Guldener U."/>
        </authorList>
    </citation>
    <scope>NUCLEOTIDE SEQUENCE</scope>
</reference>
<evidence type="ECO:0000256" key="2">
    <source>
        <dbReference type="ARBA" id="ARBA00012255"/>
    </source>
</evidence>
<dbReference type="PANTHER" id="PTHR12837:SF0">
    <property type="entry name" value="POLY(ADP-RIBOSE) GLYCOHYDROLASE"/>
    <property type="match status" value="1"/>
</dbReference>
<dbReference type="AlphaFoldDB" id="A0AAE8N347"/>
<evidence type="ECO:0000313" key="7">
    <source>
        <dbReference type="Proteomes" id="UP001187682"/>
    </source>
</evidence>
<keyword evidence="3" id="KW-0378">Hydrolase</keyword>
<dbReference type="GO" id="GO:0005737">
    <property type="term" value="C:cytoplasm"/>
    <property type="evidence" value="ECO:0007669"/>
    <property type="project" value="TreeGrafter"/>
</dbReference>
<gene>
    <name evidence="6" type="ORF">DNG_07324</name>
</gene>
<dbReference type="Proteomes" id="UP001187682">
    <property type="component" value="Unassembled WGS sequence"/>
</dbReference>
<dbReference type="GO" id="GO:0005634">
    <property type="term" value="C:nucleus"/>
    <property type="evidence" value="ECO:0007669"/>
    <property type="project" value="TreeGrafter"/>
</dbReference>
<name>A0AAE8N347_9PEZI</name>
<dbReference type="GO" id="GO:0004649">
    <property type="term" value="F:poly(ADP-ribose) glycohydrolase activity"/>
    <property type="evidence" value="ECO:0007669"/>
    <property type="project" value="UniProtKB-EC"/>
</dbReference>
<evidence type="ECO:0000313" key="6">
    <source>
        <dbReference type="EMBL" id="SPO04639.1"/>
    </source>
</evidence>
<dbReference type="Pfam" id="PF20811">
    <property type="entry name" value="PARG_cat_N"/>
    <property type="match status" value="1"/>
</dbReference>